<sequence>MTYDHPGCHRRSNAVDRPMNRQYRRMYAGRGLHSHQGSSELRRLGWALLAMAPTLAPGGQEGTPGKW</sequence>
<dbReference type="HOGENOM" id="CLU_2810113_0_0_0"/>
<evidence type="ECO:0000313" key="3">
    <source>
        <dbReference type="Proteomes" id="UP000010798"/>
    </source>
</evidence>
<gene>
    <name evidence="2" type="ordered locus">Sinac_2926</name>
</gene>
<evidence type="ECO:0000256" key="1">
    <source>
        <dbReference type="SAM" id="MobiDB-lite"/>
    </source>
</evidence>
<organism evidence="2 3">
    <name type="scientific">Singulisphaera acidiphila (strain ATCC BAA-1392 / DSM 18658 / VKM B-2454 / MOB10)</name>
    <dbReference type="NCBI Taxonomy" id="886293"/>
    <lineage>
        <taxon>Bacteria</taxon>
        <taxon>Pseudomonadati</taxon>
        <taxon>Planctomycetota</taxon>
        <taxon>Planctomycetia</taxon>
        <taxon>Isosphaerales</taxon>
        <taxon>Isosphaeraceae</taxon>
        <taxon>Singulisphaera</taxon>
    </lineage>
</organism>
<dbReference type="RefSeq" id="WP_015246361.1">
    <property type="nucleotide sequence ID" value="NC_019892.1"/>
</dbReference>
<dbReference type="AlphaFoldDB" id="L0DD83"/>
<proteinExistence type="predicted"/>
<name>L0DD83_SINAD</name>
<evidence type="ECO:0000313" key="2">
    <source>
        <dbReference type="EMBL" id="AGA27212.1"/>
    </source>
</evidence>
<reference evidence="2 3" key="1">
    <citation type="submission" date="2012-02" db="EMBL/GenBank/DDBJ databases">
        <title>Complete sequence of chromosome of Singulisphaera acidiphila DSM 18658.</title>
        <authorList>
            <consortium name="US DOE Joint Genome Institute (JGI-PGF)"/>
            <person name="Lucas S."/>
            <person name="Copeland A."/>
            <person name="Lapidus A."/>
            <person name="Glavina del Rio T."/>
            <person name="Dalin E."/>
            <person name="Tice H."/>
            <person name="Bruce D."/>
            <person name="Goodwin L."/>
            <person name="Pitluck S."/>
            <person name="Peters L."/>
            <person name="Ovchinnikova G."/>
            <person name="Chertkov O."/>
            <person name="Kyrpides N."/>
            <person name="Mavromatis K."/>
            <person name="Ivanova N."/>
            <person name="Brettin T."/>
            <person name="Detter J.C."/>
            <person name="Han C."/>
            <person name="Larimer F."/>
            <person name="Land M."/>
            <person name="Hauser L."/>
            <person name="Markowitz V."/>
            <person name="Cheng J.-F."/>
            <person name="Hugenholtz P."/>
            <person name="Woyke T."/>
            <person name="Wu D."/>
            <person name="Tindall B."/>
            <person name="Pomrenke H."/>
            <person name="Brambilla E."/>
            <person name="Klenk H.-P."/>
            <person name="Eisen J.A."/>
        </authorList>
    </citation>
    <scope>NUCLEOTIDE SEQUENCE [LARGE SCALE GENOMIC DNA]</scope>
    <source>
        <strain evidence="3">ATCC BAA-1392 / DSM 18658 / VKM B-2454 / MOB10</strain>
    </source>
</reference>
<dbReference type="EMBL" id="CP003364">
    <property type="protein sequence ID" value="AGA27212.1"/>
    <property type="molecule type" value="Genomic_DNA"/>
</dbReference>
<accession>L0DD83</accession>
<protein>
    <submittedName>
        <fullName evidence="2">Uncharacterized protein</fullName>
    </submittedName>
</protein>
<dbReference type="Proteomes" id="UP000010798">
    <property type="component" value="Chromosome"/>
</dbReference>
<keyword evidence="3" id="KW-1185">Reference proteome</keyword>
<feature type="region of interest" description="Disordered" evidence="1">
    <location>
        <begin position="1"/>
        <end position="20"/>
    </location>
</feature>
<dbReference type="KEGG" id="saci:Sinac_2926"/>